<dbReference type="NCBIfam" id="TIGR00492">
    <property type="entry name" value="alr"/>
    <property type="match status" value="1"/>
</dbReference>
<dbReference type="SUPFAM" id="SSF51419">
    <property type="entry name" value="PLP-binding barrel"/>
    <property type="match status" value="1"/>
</dbReference>
<feature type="modified residue" description="N6-(pyridoxal phosphate)lysine" evidence="7">
    <location>
        <position position="50"/>
    </location>
</feature>
<dbReference type="EC" id="5.1.1.1" evidence="4 7"/>
<dbReference type="RefSeq" id="WP_378973377.1">
    <property type="nucleotide sequence ID" value="NZ_JBHSWN010000001.1"/>
</dbReference>
<feature type="binding site" evidence="7">
    <location>
        <position position="149"/>
    </location>
    <ligand>
        <name>substrate</name>
    </ligand>
</feature>
<keyword evidence="10" id="KW-1185">Reference proteome</keyword>
<evidence type="ECO:0000256" key="4">
    <source>
        <dbReference type="ARBA" id="ARBA00013089"/>
    </source>
</evidence>
<dbReference type="EMBL" id="JBHSWN010000001">
    <property type="protein sequence ID" value="MFC6791981.1"/>
    <property type="molecule type" value="Genomic_DNA"/>
</dbReference>
<proteinExistence type="inferred from homology"/>
<evidence type="ECO:0000256" key="3">
    <source>
        <dbReference type="ARBA" id="ARBA00007880"/>
    </source>
</evidence>
<accession>A0ABW2BRJ8</accession>
<evidence type="ECO:0000259" key="8">
    <source>
        <dbReference type="SMART" id="SM01005"/>
    </source>
</evidence>
<comment type="catalytic activity">
    <reaction evidence="1 7">
        <text>L-alanine = D-alanine</text>
        <dbReference type="Rhea" id="RHEA:20249"/>
        <dbReference type="ChEBI" id="CHEBI:57416"/>
        <dbReference type="ChEBI" id="CHEBI:57972"/>
        <dbReference type="EC" id="5.1.1.1"/>
    </reaction>
</comment>
<dbReference type="Proteomes" id="UP001596292">
    <property type="component" value="Unassembled WGS sequence"/>
</dbReference>
<evidence type="ECO:0000313" key="10">
    <source>
        <dbReference type="Proteomes" id="UP001596292"/>
    </source>
</evidence>
<protein>
    <recommendedName>
        <fullName evidence="4 7">Alanine racemase</fullName>
        <ecNumber evidence="4 7">5.1.1.1</ecNumber>
    </recommendedName>
</protein>
<evidence type="ECO:0000256" key="7">
    <source>
        <dbReference type="HAMAP-Rule" id="MF_01201"/>
    </source>
</evidence>
<dbReference type="PANTHER" id="PTHR30511">
    <property type="entry name" value="ALANINE RACEMASE"/>
    <property type="match status" value="1"/>
</dbReference>
<evidence type="ECO:0000256" key="5">
    <source>
        <dbReference type="ARBA" id="ARBA00022898"/>
    </source>
</evidence>
<dbReference type="Gene3D" id="3.20.20.10">
    <property type="entry name" value="Alanine racemase"/>
    <property type="match status" value="1"/>
</dbReference>
<feature type="binding site" evidence="7">
    <location>
        <position position="318"/>
    </location>
    <ligand>
        <name>substrate</name>
    </ligand>
</feature>
<keyword evidence="5 7" id="KW-0663">Pyridoxal phosphate</keyword>
<comment type="cofactor">
    <cofactor evidence="2 7">
        <name>pyridoxal 5'-phosphate</name>
        <dbReference type="ChEBI" id="CHEBI:597326"/>
    </cofactor>
</comment>
<sequence>MGIVDRDIRQETGPAAHAAAFLTVDLGAIVQNYRLLARKAQGAACAAVVKADAYGLGADRVAPALAAAGCRHFFVALVGEGVALRAILGPGPVIGVLNGATPGSEEACAAHDLVPVLNDACQFAAWKALARRLERRLPAILQIDSGMARFGFDPAEAAALLDAPDALDGLSLRLVMSHLACADTPDGPANAAQLSTFSAFRQRLPMVPASLSASSGIFLGPDYHFDMVRPGAALYGVAPQPGRDNPLRSVVGLRARVMQLRSVPAGTPVGYGHRAVTARDSRLATVAIGYADGFPRATDGFAGWIAGTRLPLMGRVSMDSIVLDVTDVAPGAIGPGSLVDLLGPEQGVDALAEASGTIGYEVLTRLGRRFHRTYSHA</sequence>
<dbReference type="InterPro" id="IPR009006">
    <property type="entry name" value="Ala_racemase/Decarboxylase_C"/>
</dbReference>
<dbReference type="InterPro" id="IPR020622">
    <property type="entry name" value="Ala_racemase_pyridoxalP-BS"/>
</dbReference>
<feature type="active site" description="Proton acceptor; specific for L-alanine" evidence="7">
    <location>
        <position position="271"/>
    </location>
</feature>
<dbReference type="Pfam" id="PF01168">
    <property type="entry name" value="Ala_racemase_N"/>
    <property type="match status" value="1"/>
</dbReference>
<dbReference type="GO" id="GO:0008784">
    <property type="term" value="F:alanine racemase activity"/>
    <property type="evidence" value="ECO:0007669"/>
    <property type="project" value="UniProtKB-EC"/>
</dbReference>
<gene>
    <name evidence="9" type="primary">alr</name>
    <name evidence="9" type="ORF">ACFQE0_21725</name>
</gene>
<dbReference type="PANTHER" id="PTHR30511:SF0">
    <property type="entry name" value="ALANINE RACEMASE, CATABOLIC-RELATED"/>
    <property type="match status" value="1"/>
</dbReference>
<evidence type="ECO:0000256" key="1">
    <source>
        <dbReference type="ARBA" id="ARBA00000316"/>
    </source>
</evidence>
<dbReference type="CDD" id="cd00430">
    <property type="entry name" value="PLPDE_III_AR"/>
    <property type="match status" value="1"/>
</dbReference>
<dbReference type="InterPro" id="IPR000821">
    <property type="entry name" value="Ala_racemase"/>
</dbReference>
<dbReference type="Gene3D" id="2.40.37.10">
    <property type="entry name" value="Lyase, Ornithine Decarboxylase, Chain A, domain 1"/>
    <property type="match status" value="1"/>
</dbReference>
<reference evidence="10" key="1">
    <citation type="journal article" date="2019" name="Int. J. Syst. Evol. Microbiol.">
        <title>The Global Catalogue of Microorganisms (GCM) 10K type strain sequencing project: providing services to taxonomists for standard genome sequencing and annotation.</title>
        <authorList>
            <consortium name="The Broad Institute Genomics Platform"/>
            <consortium name="The Broad Institute Genome Sequencing Center for Infectious Disease"/>
            <person name="Wu L."/>
            <person name="Ma J."/>
        </authorList>
    </citation>
    <scope>NUCLEOTIDE SEQUENCE [LARGE SCALE GENOMIC DNA]</scope>
    <source>
        <strain evidence="10">CCUG 48316</strain>
    </source>
</reference>
<dbReference type="SMART" id="SM01005">
    <property type="entry name" value="Ala_racemase_C"/>
    <property type="match status" value="1"/>
</dbReference>
<comment type="function">
    <text evidence="7">Catalyzes the interconversion of L-alanine and D-alanine. May also act on other amino acids.</text>
</comment>
<dbReference type="PRINTS" id="PR00992">
    <property type="entry name" value="ALARACEMASE"/>
</dbReference>
<dbReference type="InterPro" id="IPR011079">
    <property type="entry name" value="Ala_racemase_C"/>
</dbReference>
<keyword evidence="6 7" id="KW-0413">Isomerase</keyword>
<evidence type="ECO:0000256" key="6">
    <source>
        <dbReference type="ARBA" id="ARBA00023235"/>
    </source>
</evidence>
<name>A0ABW2BRJ8_9HYPH</name>
<comment type="similarity">
    <text evidence="3 7">Belongs to the alanine racemase family.</text>
</comment>
<organism evidence="9 10">
    <name type="scientific">Methylobacterium komagatae</name>
    <dbReference type="NCBI Taxonomy" id="374425"/>
    <lineage>
        <taxon>Bacteria</taxon>
        <taxon>Pseudomonadati</taxon>
        <taxon>Pseudomonadota</taxon>
        <taxon>Alphaproteobacteria</taxon>
        <taxon>Hyphomicrobiales</taxon>
        <taxon>Methylobacteriaceae</taxon>
        <taxon>Methylobacterium</taxon>
    </lineage>
</organism>
<dbReference type="HAMAP" id="MF_01201">
    <property type="entry name" value="Ala_racemase"/>
    <property type="match status" value="1"/>
</dbReference>
<dbReference type="SUPFAM" id="SSF50621">
    <property type="entry name" value="Alanine racemase C-terminal domain-like"/>
    <property type="match status" value="1"/>
</dbReference>
<feature type="active site" description="Proton acceptor; specific for D-alanine" evidence="7">
    <location>
        <position position="50"/>
    </location>
</feature>
<evidence type="ECO:0000313" key="9">
    <source>
        <dbReference type="EMBL" id="MFC6791981.1"/>
    </source>
</evidence>
<dbReference type="Pfam" id="PF00842">
    <property type="entry name" value="Ala_racemase_C"/>
    <property type="match status" value="1"/>
</dbReference>
<evidence type="ECO:0000256" key="2">
    <source>
        <dbReference type="ARBA" id="ARBA00001933"/>
    </source>
</evidence>
<feature type="domain" description="Alanine racemase C-terminal" evidence="8">
    <location>
        <begin position="250"/>
        <end position="375"/>
    </location>
</feature>
<dbReference type="InterPro" id="IPR029066">
    <property type="entry name" value="PLP-binding_barrel"/>
</dbReference>
<dbReference type="InterPro" id="IPR001608">
    <property type="entry name" value="Ala_racemase_N"/>
</dbReference>
<comment type="caution">
    <text evidence="9">The sequence shown here is derived from an EMBL/GenBank/DDBJ whole genome shotgun (WGS) entry which is preliminary data.</text>
</comment>
<dbReference type="PROSITE" id="PS00395">
    <property type="entry name" value="ALANINE_RACEMASE"/>
    <property type="match status" value="1"/>
</dbReference>
<comment type="pathway">
    <text evidence="7">Amino-acid biosynthesis; D-alanine biosynthesis; D-alanine from L-alanine: step 1/1.</text>
</comment>